<organism evidence="2">
    <name type="scientific">mine drainage metagenome</name>
    <dbReference type="NCBI Taxonomy" id="410659"/>
    <lineage>
        <taxon>unclassified sequences</taxon>
        <taxon>metagenomes</taxon>
        <taxon>ecological metagenomes</taxon>
    </lineage>
</organism>
<feature type="non-terminal residue" evidence="2">
    <location>
        <position position="1"/>
    </location>
</feature>
<reference evidence="2" key="2">
    <citation type="journal article" date="2014" name="ISME J.">
        <title>Microbial stratification in low pH oxic and suboxic macroscopic growths along an acid mine drainage.</title>
        <authorList>
            <person name="Mendez-Garcia C."/>
            <person name="Mesa V."/>
            <person name="Sprenger R.R."/>
            <person name="Richter M."/>
            <person name="Diez M.S."/>
            <person name="Solano J."/>
            <person name="Bargiela R."/>
            <person name="Golyshina O.V."/>
            <person name="Manteca A."/>
            <person name="Ramos J.L."/>
            <person name="Gallego J.R."/>
            <person name="Llorente I."/>
            <person name="Martins Dos Santos V.A."/>
            <person name="Jensen O.N."/>
            <person name="Pelaez A.I."/>
            <person name="Sanchez J."/>
            <person name="Ferrer M."/>
        </authorList>
    </citation>
    <scope>NUCLEOTIDE SEQUENCE</scope>
</reference>
<name>T1B099_9ZZZZ</name>
<gene>
    <name evidence="2" type="ORF">B1A_09509</name>
</gene>
<dbReference type="InterPro" id="IPR037066">
    <property type="entry name" value="Plug_dom_sf"/>
</dbReference>
<keyword evidence="2" id="KW-0675">Receptor</keyword>
<dbReference type="SUPFAM" id="SSF56935">
    <property type="entry name" value="Porins"/>
    <property type="match status" value="1"/>
</dbReference>
<dbReference type="PANTHER" id="PTHR47234:SF2">
    <property type="entry name" value="TONB-DEPENDENT RECEPTOR"/>
    <property type="match status" value="1"/>
</dbReference>
<dbReference type="EMBL" id="AUZX01006785">
    <property type="protein sequence ID" value="EQD62018.1"/>
    <property type="molecule type" value="Genomic_DNA"/>
</dbReference>
<protein>
    <submittedName>
        <fullName evidence="2">TonB-dependent receptor</fullName>
    </submittedName>
</protein>
<comment type="caution">
    <text evidence="2">The sequence shown here is derived from an EMBL/GenBank/DDBJ whole genome shotgun (WGS) entry which is preliminary data.</text>
</comment>
<proteinExistence type="predicted"/>
<dbReference type="PANTHER" id="PTHR47234">
    <property type="match status" value="1"/>
</dbReference>
<reference evidence="2" key="1">
    <citation type="submission" date="2013-08" db="EMBL/GenBank/DDBJ databases">
        <authorList>
            <person name="Mendez C."/>
            <person name="Richter M."/>
            <person name="Ferrer M."/>
            <person name="Sanchez J."/>
        </authorList>
    </citation>
    <scope>NUCLEOTIDE SEQUENCE</scope>
</reference>
<accession>T1B099</accession>
<dbReference type="Gene3D" id="2.170.130.10">
    <property type="entry name" value="TonB-dependent receptor, plug domain"/>
    <property type="match status" value="1"/>
</dbReference>
<feature type="domain" description="TonB-dependent receptor plug" evidence="1">
    <location>
        <begin position="9"/>
        <end position="70"/>
    </location>
</feature>
<dbReference type="AlphaFoldDB" id="T1B099"/>
<evidence type="ECO:0000313" key="2">
    <source>
        <dbReference type="EMBL" id="EQD62018.1"/>
    </source>
</evidence>
<feature type="non-terminal residue" evidence="2">
    <location>
        <position position="305"/>
    </location>
</feature>
<dbReference type="Pfam" id="PF07715">
    <property type="entry name" value="Plug"/>
    <property type="match status" value="1"/>
</dbReference>
<evidence type="ECO:0000259" key="1">
    <source>
        <dbReference type="Pfam" id="PF07715"/>
    </source>
</evidence>
<sequence length="305" mass="31857">STINWPGNFLNLLDLGSGNTLILLDGMRVPATDAANEVDVNTLPQELVKRVVMVAGGDSAVYGSGAVAGVVNFILNNHFNGVKLTAQGGISAYGDDASHKLGIVAGTDVFGHRGHIEFSAQQYISNGIPNDFARPYGKLVPMELGLGTAADPYYLATNVRNILYAPGGYIGSGPLANMTFVSNGVLGPFVHGAPGLGPNEIGGGGGFLGESYYLFPGVDANPWLLASLKTNRGFARFDYKITHNIHAFVMMNISQARNFSVSGPQNFTATFAANNAFLPASAQSLLASGGASTFTMSKTLMNDTG</sequence>
<dbReference type="InterPro" id="IPR012910">
    <property type="entry name" value="Plug_dom"/>
</dbReference>